<dbReference type="AlphaFoldDB" id="I4ECM5"/>
<organism evidence="1 2">
    <name type="scientific">Nitrolancea hollandica Lb</name>
    <dbReference type="NCBI Taxonomy" id="1129897"/>
    <lineage>
        <taxon>Bacteria</taxon>
        <taxon>Pseudomonadati</taxon>
        <taxon>Thermomicrobiota</taxon>
        <taxon>Thermomicrobia</taxon>
        <taxon>Sphaerobacterales</taxon>
        <taxon>Sphaerobacterineae</taxon>
        <taxon>Sphaerobacteraceae</taxon>
        <taxon>Nitrolancea</taxon>
    </lineage>
</organism>
<keyword evidence="2" id="KW-1185">Reference proteome</keyword>
<evidence type="ECO:0000313" key="2">
    <source>
        <dbReference type="Proteomes" id="UP000004221"/>
    </source>
</evidence>
<comment type="caution">
    <text evidence="1">The sequence shown here is derived from an EMBL/GenBank/DDBJ whole genome shotgun (WGS) entry which is preliminary data.</text>
</comment>
<evidence type="ECO:0000313" key="1">
    <source>
        <dbReference type="EMBL" id="CCF82437.1"/>
    </source>
</evidence>
<dbReference type="EMBL" id="CAGS01000017">
    <property type="protein sequence ID" value="CCF82437.1"/>
    <property type="molecule type" value="Genomic_DNA"/>
</dbReference>
<reference evidence="1 2" key="1">
    <citation type="journal article" date="2012" name="ISME J.">
        <title>Nitrification expanded: discovery, physiology and genomics of a nitrite-oxidizing bacterium from the phylum Chloroflexi.</title>
        <authorList>
            <person name="Sorokin D.Y."/>
            <person name="Lucker S."/>
            <person name="Vejmelkova D."/>
            <person name="Kostrikina N.A."/>
            <person name="Kleerebezem R."/>
            <person name="Rijpstra W.I."/>
            <person name="Damste J.S."/>
            <person name="Le Paslier D."/>
            <person name="Muyzer G."/>
            <person name="Wagner M."/>
            <person name="van Loosdrecht M.C."/>
            <person name="Daims H."/>
        </authorList>
    </citation>
    <scope>NUCLEOTIDE SEQUENCE [LARGE SCALE GENOMIC DNA]</scope>
    <source>
        <strain evidence="2">none</strain>
    </source>
</reference>
<proteinExistence type="predicted"/>
<name>I4ECM5_9BACT</name>
<dbReference type="Proteomes" id="UP000004221">
    <property type="component" value="Unassembled WGS sequence"/>
</dbReference>
<protein>
    <submittedName>
        <fullName evidence="1">Uncharacterized protein</fullName>
    </submittedName>
</protein>
<sequence length="66" mass="7497">MLFGQYDGLSPEDIQFSFLALEQMIEQITDANPGMRQNTALQFLRGLTALRLRQQAQGLPDWTPVD</sequence>
<gene>
    <name evidence="1" type="ORF">NITHO_1130007</name>
</gene>
<accession>I4ECM5</accession>